<organism evidence="1">
    <name type="scientific">marine sediment metagenome</name>
    <dbReference type="NCBI Taxonomy" id="412755"/>
    <lineage>
        <taxon>unclassified sequences</taxon>
        <taxon>metagenomes</taxon>
        <taxon>ecological metagenomes</taxon>
    </lineage>
</organism>
<accession>A0A0F8YWF7</accession>
<dbReference type="EMBL" id="LAZR01064023">
    <property type="protein sequence ID" value="KKK58359.1"/>
    <property type="molecule type" value="Genomic_DNA"/>
</dbReference>
<name>A0A0F8YWF7_9ZZZZ</name>
<comment type="caution">
    <text evidence="1">The sequence shown here is derived from an EMBL/GenBank/DDBJ whole genome shotgun (WGS) entry which is preliminary data.</text>
</comment>
<gene>
    <name evidence="1" type="ORF">LCGC14_3045250</name>
</gene>
<evidence type="ECO:0000313" key="1">
    <source>
        <dbReference type="EMBL" id="KKK58359.1"/>
    </source>
</evidence>
<protein>
    <recommendedName>
        <fullName evidence="2">Disulfide reductase</fullName>
    </recommendedName>
</protein>
<proteinExistence type="predicted"/>
<sequence>MGVFVCHCGINIAGVVDVDAVTKSTTALKSVVYAEHDLYICSQDTQEKMKQAIKEHRLNRVVVAACTPRTHEPLFQDTIKEAGLNPYLFEMANIRDQCSWVHAGDHEIATEKTKDLVRMGVAKALLLEPAEEIRVPVGQSCLGIGGG</sequence>
<evidence type="ECO:0008006" key="2">
    <source>
        <dbReference type="Google" id="ProtNLM"/>
    </source>
</evidence>
<reference evidence="1" key="1">
    <citation type="journal article" date="2015" name="Nature">
        <title>Complex archaea that bridge the gap between prokaryotes and eukaryotes.</title>
        <authorList>
            <person name="Spang A."/>
            <person name="Saw J.H."/>
            <person name="Jorgensen S.L."/>
            <person name="Zaremba-Niedzwiedzka K."/>
            <person name="Martijn J."/>
            <person name="Lind A.E."/>
            <person name="van Eijk R."/>
            <person name="Schleper C."/>
            <person name="Guy L."/>
            <person name="Ettema T.J."/>
        </authorList>
    </citation>
    <scope>NUCLEOTIDE SEQUENCE</scope>
</reference>
<feature type="non-terminal residue" evidence="1">
    <location>
        <position position="147"/>
    </location>
</feature>
<dbReference type="AlphaFoldDB" id="A0A0F8YWF7"/>